<dbReference type="EMBL" id="BTRK01000002">
    <property type="protein sequence ID" value="GMR38258.1"/>
    <property type="molecule type" value="Genomic_DNA"/>
</dbReference>
<feature type="transmembrane region" description="Helical" evidence="1">
    <location>
        <begin position="14"/>
        <end position="44"/>
    </location>
</feature>
<sequence length="78" mass="9017">ILLLIAIYKMLEQLILVLTIIQVAVIAISTSLFIWILCEIWIYICSSQVIVAICIYIITNIVEIISLLCSYRLILYRK</sequence>
<reference evidence="3" key="1">
    <citation type="submission" date="2022-10" db="EMBL/GenBank/DDBJ databases">
        <title>Genome assembly of Pristionchus species.</title>
        <authorList>
            <person name="Yoshida K."/>
            <person name="Sommer R.J."/>
        </authorList>
    </citation>
    <scope>NUCLEOTIDE SEQUENCE [LARGE SCALE GENOMIC DNA]</scope>
    <source>
        <strain evidence="3">RS5460</strain>
    </source>
</reference>
<proteinExistence type="predicted"/>
<keyword evidence="1" id="KW-1133">Transmembrane helix</keyword>
<evidence type="ECO:0000313" key="2">
    <source>
        <dbReference type="EMBL" id="GMR38258.1"/>
    </source>
</evidence>
<evidence type="ECO:0000313" key="3">
    <source>
        <dbReference type="Proteomes" id="UP001328107"/>
    </source>
</evidence>
<feature type="non-terminal residue" evidence="2">
    <location>
        <position position="1"/>
    </location>
</feature>
<name>A0AAN4ZBS6_9BILA</name>
<organism evidence="2 3">
    <name type="scientific">Pristionchus mayeri</name>
    <dbReference type="NCBI Taxonomy" id="1317129"/>
    <lineage>
        <taxon>Eukaryota</taxon>
        <taxon>Metazoa</taxon>
        <taxon>Ecdysozoa</taxon>
        <taxon>Nematoda</taxon>
        <taxon>Chromadorea</taxon>
        <taxon>Rhabditida</taxon>
        <taxon>Rhabditina</taxon>
        <taxon>Diplogasteromorpha</taxon>
        <taxon>Diplogasteroidea</taxon>
        <taxon>Neodiplogasteridae</taxon>
        <taxon>Pristionchus</taxon>
    </lineage>
</organism>
<dbReference type="Proteomes" id="UP001328107">
    <property type="component" value="Unassembled WGS sequence"/>
</dbReference>
<evidence type="ECO:0000256" key="1">
    <source>
        <dbReference type="SAM" id="Phobius"/>
    </source>
</evidence>
<comment type="caution">
    <text evidence="2">The sequence shown here is derived from an EMBL/GenBank/DDBJ whole genome shotgun (WGS) entry which is preliminary data.</text>
</comment>
<accession>A0AAN4ZBS6</accession>
<protein>
    <submittedName>
        <fullName evidence="2">Uncharacterized protein</fullName>
    </submittedName>
</protein>
<feature type="non-terminal residue" evidence="2">
    <location>
        <position position="78"/>
    </location>
</feature>
<gene>
    <name evidence="2" type="ORF">PMAYCL1PPCAC_08453</name>
</gene>
<keyword evidence="1" id="KW-0472">Membrane</keyword>
<keyword evidence="1" id="KW-0812">Transmembrane</keyword>
<keyword evidence="3" id="KW-1185">Reference proteome</keyword>
<feature type="transmembrane region" description="Helical" evidence="1">
    <location>
        <begin position="50"/>
        <end position="74"/>
    </location>
</feature>
<dbReference type="AlphaFoldDB" id="A0AAN4ZBS6"/>